<dbReference type="EMBL" id="JAOPGA020001381">
    <property type="protein sequence ID" value="KAL0487893.1"/>
    <property type="molecule type" value="Genomic_DNA"/>
</dbReference>
<dbReference type="Gene3D" id="3.40.50.790">
    <property type="match status" value="1"/>
</dbReference>
<dbReference type="InterPro" id="IPR023674">
    <property type="entry name" value="Ribosomal_uL1-like"/>
</dbReference>
<feature type="compositionally biased region" description="Acidic residues" evidence="1">
    <location>
        <begin position="140"/>
        <end position="153"/>
    </location>
</feature>
<evidence type="ECO:0000256" key="1">
    <source>
        <dbReference type="SAM" id="MobiDB-lite"/>
    </source>
</evidence>
<accession>A0AAW2ZDL3</accession>
<feature type="compositionally biased region" description="Basic and acidic residues" evidence="1">
    <location>
        <begin position="572"/>
        <end position="583"/>
    </location>
</feature>
<dbReference type="Proteomes" id="UP001431209">
    <property type="component" value="Unassembled WGS sequence"/>
</dbReference>
<dbReference type="AlphaFoldDB" id="A0AAW2ZDL3"/>
<proteinExistence type="predicted"/>
<feature type="compositionally biased region" description="Basic and acidic residues" evidence="1">
    <location>
        <begin position="527"/>
        <end position="542"/>
    </location>
</feature>
<dbReference type="InterPro" id="IPR028364">
    <property type="entry name" value="Ribosomal_uL1/biogenesis"/>
</dbReference>
<feature type="region of interest" description="Disordered" evidence="1">
    <location>
        <begin position="126"/>
        <end position="153"/>
    </location>
</feature>
<dbReference type="Pfam" id="PF00687">
    <property type="entry name" value="Ribosomal_L1"/>
    <property type="match status" value="1"/>
</dbReference>
<comment type="caution">
    <text evidence="2">The sequence shown here is derived from an EMBL/GenBank/DDBJ whole genome shotgun (WGS) entry which is preliminary data.</text>
</comment>
<dbReference type="InterPro" id="IPR016095">
    <property type="entry name" value="Ribosomal_uL1_3-a/b-sand"/>
</dbReference>
<evidence type="ECO:0000313" key="2">
    <source>
        <dbReference type="EMBL" id="KAL0487893.1"/>
    </source>
</evidence>
<gene>
    <name evidence="2" type="ORF">AKO1_015202</name>
</gene>
<name>A0AAW2ZDL3_9EUKA</name>
<protein>
    <submittedName>
        <fullName evidence="2">Ribosomal L1 domain-containing protein</fullName>
    </submittedName>
</protein>
<organism evidence="2 3">
    <name type="scientific">Acrasis kona</name>
    <dbReference type="NCBI Taxonomy" id="1008807"/>
    <lineage>
        <taxon>Eukaryota</taxon>
        <taxon>Discoba</taxon>
        <taxon>Heterolobosea</taxon>
        <taxon>Tetramitia</taxon>
        <taxon>Eutetramitia</taxon>
        <taxon>Acrasidae</taxon>
        <taxon>Acrasis</taxon>
    </lineage>
</organism>
<dbReference type="SUPFAM" id="SSF56808">
    <property type="entry name" value="Ribosomal protein L1"/>
    <property type="match status" value="1"/>
</dbReference>
<evidence type="ECO:0000313" key="3">
    <source>
        <dbReference type="Proteomes" id="UP001431209"/>
    </source>
</evidence>
<keyword evidence="3" id="KW-1185">Reference proteome</keyword>
<feature type="compositionally biased region" description="Acidic residues" evidence="1">
    <location>
        <begin position="501"/>
        <end position="514"/>
    </location>
</feature>
<reference evidence="2 3" key="1">
    <citation type="submission" date="2024-03" db="EMBL/GenBank/DDBJ databases">
        <title>The Acrasis kona genome and developmental transcriptomes reveal deep origins of eukaryotic multicellular pathways.</title>
        <authorList>
            <person name="Sheikh S."/>
            <person name="Fu C.-J."/>
            <person name="Brown M.W."/>
            <person name="Baldauf S.L."/>
        </authorList>
    </citation>
    <scope>NUCLEOTIDE SEQUENCE [LARGE SCALE GENOMIC DNA]</scope>
    <source>
        <strain evidence="2 3">ATCC MYA-3509</strain>
    </source>
</reference>
<feature type="region of interest" description="Disordered" evidence="1">
    <location>
        <begin position="501"/>
        <end position="590"/>
    </location>
</feature>
<sequence length="590" mass="67285">MADTTTALHSEQLKKLFATTSKEVRDEKLGQQREKYLTYQNSITELKNKLKETVRKNNGTNYKSIASALETIQPPADIIGQLDINACIKEYIASECVEDGLYFVDCNDPDLLRVKGVTPQAELIMKQKNHQNRKRKDEEQTIPEEQEDDDEDDLEFLNPKKLNKQEALQVFTGKNRVAKQFEFIASSMDKILNEVKQRTVVGQETSEKFKLKVDKNSIKEAVEQIIIFENARMKGDEEVAAKTGKRNKLNRAATELQTKFLISPSFFLYASVHFAKKSSTGAKSFYLPVLKPFYEADETSICVIVRDDQKEDYKKELGDQYPLLKVMKVSKFHTAIETYPKKHLLANSYDLFFADASIQRSVLEHFGKAVVRRKKTPAPVILEEVNDRINNALNGARIQLSVSQPSVDVKIARLSWSVSDIVKNIVYLVENTLARVVPFGTNNAVTKISLRTTSSPSLPIYIIDDKEYLKLVPTTKTFKEELKYNKLHGNVEEEEEQVEQAAEEVEEEQPEQEEQVQPAKKKRTSKAKKEKESAAEGEKIEVKALQPAKKNTSENVDEMKIDEPSKKRKRGKEIPSKKNEKVAKKTKTNK</sequence>